<comment type="caution">
    <text evidence="2">The sequence shown here is derived from an EMBL/GenBank/DDBJ whole genome shotgun (WGS) entry which is preliminary data.</text>
</comment>
<dbReference type="OrthoDB" id="9931192at2"/>
<protein>
    <submittedName>
        <fullName evidence="2">Uncharacterized protein</fullName>
    </submittedName>
</protein>
<sequence precursor="true">MQFRLLLVVLLLPCLTESSVSGDENATLSVTIGMKQDKAEQVLRDAKVARTRDNGAIGYITREKLSDPLPPREQFYAVDTQTRLDLSIERDSYTINKMILRISPDFEKERNPRYFPEYIYLNCQGVTFHGDGTYSVRFGPRELKADPEAEVRGYPYR</sequence>
<keyword evidence="3" id="KW-1185">Reference proteome</keyword>
<dbReference type="AlphaFoldDB" id="A0A5C6A5P6"/>
<organism evidence="2 3">
    <name type="scientific">Stieleria varia</name>
    <dbReference type="NCBI Taxonomy" id="2528005"/>
    <lineage>
        <taxon>Bacteria</taxon>
        <taxon>Pseudomonadati</taxon>
        <taxon>Planctomycetota</taxon>
        <taxon>Planctomycetia</taxon>
        <taxon>Pirellulales</taxon>
        <taxon>Pirellulaceae</taxon>
        <taxon>Stieleria</taxon>
    </lineage>
</organism>
<dbReference type="EMBL" id="SJPN01000007">
    <property type="protein sequence ID" value="TWT94391.1"/>
    <property type="molecule type" value="Genomic_DNA"/>
</dbReference>
<gene>
    <name evidence="2" type="ORF">Pla52n_52120</name>
</gene>
<name>A0A5C6A5P6_9BACT</name>
<reference evidence="2 3" key="1">
    <citation type="submission" date="2019-02" db="EMBL/GenBank/DDBJ databases">
        <title>Deep-cultivation of Planctomycetes and their phenomic and genomic characterization uncovers novel biology.</title>
        <authorList>
            <person name="Wiegand S."/>
            <person name="Jogler M."/>
            <person name="Boedeker C."/>
            <person name="Pinto D."/>
            <person name="Vollmers J."/>
            <person name="Rivas-Marin E."/>
            <person name="Kohn T."/>
            <person name="Peeters S.H."/>
            <person name="Heuer A."/>
            <person name="Rast P."/>
            <person name="Oberbeckmann S."/>
            <person name="Bunk B."/>
            <person name="Jeske O."/>
            <person name="Meyerdierks A."/>
            <person name="Storesund J.E."/>
            <person name="Kallscheuer N."/>
            <person name="Luecker S."/>
            <person name="Lage O.M."/>
            <person name="Pohl T."/>
            <person name="Merkel B.J."/>
            <person name="Hornburger P."/>
            <person name="Mueller R.-W."/>
            <person name="Bruemmer F."/>
            <person name="Labrenz M."/>
            <person name="Spormann A.M."/>
            <person name="Op Den Camp H."/>
            <person name="Overmann J."/>
            <person name="Amann R."/>
            <person name="Jetten M.S.M."/>
            <person name="Mascher T."/>
            <person name="Medema M.H."/>
            <person name="Devos D.P."/>
            <person name="Kaster A.-K."/>
            <person name="Ovreas L."/>
            <person name="Rohde M."/>
            <person name="Galperin M.Y."/>
            <person name="Jogler C."/>
        </authorList>
    </citation>
    <scope>NUCLEOTIDE SEQUENCE [LARGE SCALE GENOMIC DNA]</scope>
    <source>
        <strain evidence="2 3">Pla52n</strain>
    </source>
</reference>
<evidence type="ECO:0000313" key="2">
    <source>
        <dbReference type="EMBL" id="TWT94391.1"/>
    </source>
</evidence>
<feature type="chain" id="PRO_5022798312" evidence="1">
    <location>
        <begin position="23"/>
        <end position="157"/>
    </location>
</feature>
<proteinExistence type="predicted"/>
<keyword evidence="1" id="KW-0732">Signal</keyword>
<evidence type="ECO:0000313" key="3">
    <source>
        <dbReference type="Proteomes" id="UP000320176"/>
    </source>
</evidence>
<dbReference type="RefSeq" id="WP_146522267.1">
    <property type="nucleotide sequence ID" value="NZ_SJPN01000007.1"/>
</dbReference>
<evidence type="ECO:0000256" key="1">
    <source>
        <dbReference type="SAM" id="SignalP"/>
    </source>
</evidence>
<accession>A0A5C6A5P6</accession>
<dbReference type="Proteomes" id="UP000320176">
    <property type="component" value="Unassembled WGS sequence"/>
</dbReference>
<feature type="signal peptide" evidence="1">
    <location>
        <begin position="1"/>
        <end position="22"/>
    </location>
</feature>